<protein>
    <submittedName>
        <fullName evidence="1">Uncharacterized protein</fullName>
    </submittedName>
</protein>
<reference evidence="1 2" key="1">
    <citation type="submission" date="2016-07" db="EMBL/GenBank/DDBJ databases">
        <title>Draft genome of Scalindua rubra, obtained from a brine-seawater interface in the Red Sea, sheds light on salt adaptation in anammox bacteria.</title>
        <authorList>
            <person name="Speth D.R."/>
            <person name="Lagkouvardos I."/>
            <person name="Wang Y."/>
            <person name="Qian P.-Y."/>
            <person name="Dutilh B.E."/>
            <person name="Jetten M.S."/>
        </authorList>
    </citation>
    <scope>NUCLEOTIDE SEQUENCE [LARGE SCALE GENOMIC DNA]</scope>
    <source>
        <strain evidence="1">BSI-1</strain>
    </source>
</reference>
<proteinExistence type="predicted"/>
<organism evidence="1 2">
    <name type="scientific">Candidatus Scalindua rubra</name>
    <dbReference type="NCBI Taxonomy" id="1872076"/>
    <lineage>
        <taxon>Bacteria</taxon>
        <taxon>Pseudomonadati</taxon>
        <taxon>Planctomycetota</taxon>
        <taxon>Candidatus Brocadiia</taxon>
        <taxon>Candidatus Brocadiales</taxon>
        <taxon>Candidatus Scalinduaceae</taxon>
        <taxon>Candidatus Scalindua</taxon>
    </lineage>
</organism>
<gene>
    <name evidence="1" type="ORF">SCARUB_01337</name>
</gene>
<evidence type="ECO:0000313" key="2">
    <source>
        <dbReference type="Proteomes" id="UP000094056"/>
    </source>
</evidence>
<dbReference type="Proteomes" id="UP000094056">
    <property type="component" value="Unassembled WGS sequence"/>
</dbReference>
<dbReference type="AlphaFoldDB" id="A0A1E3XD16"/>
<sequence>MKYGTGRGARVKHSTGLDMTRLDEIRRRVKRLRHSTGGESSLVHATGKEMDYKYEYDKLVEEEEKLSKEEQLKVEPSA</sequence>
<accession>A0A1E3XD16</accession>
<evidence type="ECO:0000313" key="1">
    <source>
        <dbReference type="EMBL" id="ODS33513.1"/>
    </source>
</evidence>
<name>A0A1E3XD16_9BACT</name>
<dbReference type="EMBL" id="MAYW01000026">
    <property type="protein sequence ID" value="ODS33513.1"/>
    <property type="molecule type" value="Genomic_DNA"/>
</dbReference>
<comment type="caution">
    <text evidence="1">The sequence shown here is derived from an EMBL/GenBank/DDBJ whole genome shotgun (WGS) entry which is preliminary data.</text>
</comment>